<dbReference type="EMBL" id="LRQV01000300">
    <property type="protein sequence ID" value="KXK58051.1"/>
    <property type="molecule type" value="Genomic_DNA"/>
</dbReference>
<evidence type="ECO:0000313" key="2">
    <source>
        <dbReference type="Proteomes" id="UP000070620"/>
    </source>
</evidence>
<dbReference type="AlphaFoldDB" id="A0A136PI26"/>
<protein>
    <submittedName>
        <fullName evidence="1">Uncharacterized protein</fullName>
    </submittedName>
</protein>
<reference evidence="1 2" key="1">
    <citation type="submission" date="2016-01" db="EMBL/GenBank/DDBJ databases">
        <title>Whole genome sequence and analysis of Micromonospora rosaria DSM 803, which can produce antibacterial substance rosamicin.</title>
        <authorList>
            <person name="Yang H."/>
            <person name="He X."/>
            <person name="Zhu D."/>
        </authorList>
    </citation>
    <scope>NUCLEOTIDE SEQUENCE [LARGE SCALE GENOMIC DNA]</scope>
    <source>
        <strain evidence="1 2">DSM 803</strain>
    </source>
</reference>
<name>A0A136PI26_9ACTN</name>
<sequence length="163" mass="18779">MSTLKPDDKAQSWRVRAWNDDAVEQRFLKEDLIAIGGPEMPDVSVWPGDESILRTLRAALPERPERAFPVFVRYWRCFRIDMRPGDVVVVPMRRSRAAVGVIVGDYRFQADEDDPYLRHRRQVRWTAEIDRSVLDNRLRKVVNAPGTLARLPPGTRPTVSVEA</sequence>
<keyword evidence="2" id="KW-1185">Reference proteome</keyword>
<accession>A0A136PI26</accession>
<gene>
    <name evidence="1" type="ORF">AWW66_32185</name>
</gene>
<evidence type="ECO:0000313" key="1">
    <source>
        <dbReference type="EMBL" id="KXK58051.1"/>
    </source>
</evidence>
<dbReference type="Proteomes" id="UP000070620">
    <property type="component" value="Unassembled WGS sequence"/>
</dbReference>
<proteinExistence type="predicted"/>
<comment type="caution">
    <text evidence="1">The sequence shown here is derived from an EMBL/GenBank/DDBJ whole genome shotgun (WGS) entry which is preliminary data.</text>
</comment>
<organism evidence="1 2">
    <name type="scientific">Micromonospora rosaria</name>
    <dbReference type="NCBI Taxonomy" id="47874"/>
    <lineage>
        <taxon>Bacteria</taxon>
        <taxon>Bacillati</taxon>
        <taxon>Actinomycetota</taxon>
        <taxon>Actinomycetes</taxon>
        <taxon>Micromonosporales</taxon>
        <taxon>Micromonosporaceae</taxon>
        <taxon>Micromonospora</taxon>
    </lineage>
</organism>